<name>A0AAV5SD48_9BILA</name>
<keyword evidence="1" id="KW-0472">Membrane</keyword>
<organism evidence="2 3">
    <name type="scientific">Pristionchus entomophagus</name>
    <dbReference type="NCBI Taxonomy" id="358040"/>
    <lineage>
        <taxon>Eukaryota</taxon>
        <taxon>Metazoa</taxon>
        <taxon>Ecdysozoa</taxon>
        <taxon>Nematoda</taxon>
        <taxon>Chromadorea</taxon>
        <taxon>Rhabditida</taxon>
        <taxon>Rhabditina</taxon>
        <taxon>Diplogasteromorpha</taxon>
        <taxon>Diplogasteroidea</taxon>
        <taxon>Neodiplogasteridae</taxon>
        <taxon>Pristionchus</taxon>
    </lineage>
</organism>
<sequence>MVLNAQFPTFMLFSIVAPLWFPLLRHGQFSAVMHIPKGFLKLSTPRGTRTIPSIPSSSSFQATISGSGLAEERAAMERRRKTRGTKLDMILERKLCRM</sequence>
<comment type="caution">
    <text evidence="2">The sequence shown here is derived from an EMBL/GenBank/DDBJ whole genome shotgun (WGS) entry which is preliminary data.</text>
</comment>
<keyword evidence="1" id="KW-0812">Transmembrane</keyword>
<keyword evidence="1" id="KW-1133">Transmembrane helix</keyword>
<feature type="transmembrane region" description="Helical" evidence="1">
    <location>
        <begin position="6"/>
        <end position="24"/>
    </location>
</feature>
<dbReference type="Proteomes" id="UP001432027">
    <property type="component" value="Unassembled WGS sequence"/>
</dbReference>
<evidence type="ECO:0008006" key="4">
    <source>
        <dbReference type="Google" id="ProtNLM"/>
    </source>
</evidence>
<dbReference type="AlphaFoldDB" id="A0AAV5SD48"/>
<proteinExistence type="predicted"/>
<dbReference type="EMBL" id="BTSX01000001">
    <property type="protein sequence ID" value="GMS80602.1"/>
    <property type="molecule type" value="Genomic_DNA"/>
</dbReference>
<feature type="non-terminal residue" evidence="2">
    <location>
        <position position="98"/>
    </location>
</feature>
<accession>A0AAV5SD48</accession>
<evidence type="ECO:0000313" key="2">
    <source>
        <dbReference type="EMBL" id="GMS80602.1"/>
    </source>
</evidence>
<protein>
    <recommendedName>
        <fullName evidence="4">G protein-coupled receptor</fullName>
    </recommendedName>
</protein>
<keyword evidence="3" id="KW-1185">Reference proteome</keyword>
<evidence type="ECO:0000313" key="3">
    <source>
        <dbReference type="Proteomes" id="UP001432027"/>
    </source>
</evidence>
<gene>
    <name evidence="2" type="ORF">PENTCL1PPCAC_2777</name>
</gene>
<reference evidence="2" key="1">
    <citation type="submission" date="2023-10" db="EMBL/GenBank/DDBJ databases">
        <title>Genome assembly of Pristionchus species.</title>
        <authorList>
            <person name="Yoshida K."/>
            <person name="Sommer R.J."/>
        </authorList>
    </citation>
    <scope>NUCLEOTIDE SEQUENCE</scope>
    <source>
        <strain evidence="2">RS0144</strain>
    </source>
</reference>
<evidence type="ECO:0000256" key="1">
    <source>
        <dbReference type="SAM" id="Phobius"/>
    </source>
</evidence>